<evidence type="ECO:0000313" key="1">
    <source>
        <dbReference type="EMBL" id="GAI85705.1"/>
    </source>
</evidence>
<organism evidence="1">
    <name type="scientific">marine sediment metagenome</name>
    <dbReference type="NCBI Taxonomy" id="412755"/>
    <lineage>
        <taxon>unclassified sequences</taxon>
        <taxon>metagenomes</taxon>
        <taxon>ecological metagenomes</taxon>
    </lineage>
</organism>
<comment type="caution">
    <text evidence="1">The sequence shown here is derived from an EMBL/GenBank/DDBJ whole genome shotgun (WGS) entry which is preliminary data.</text>
</comment>
<protein>
    <submittedName>
        <fullName evidence="1">Uncharacterized protein</fullName>
    </submittedName>
</protein>
<dbReference type="AlphaFoldDB" id="X1TDN3"/>
<reference evidence="1" key="1">
    <citation type="journal article" date="2014" name="Front. Microbiol.">
        <title>High frequency of phylogenetically diverse reductive dehalogenase-homologous genes in deep subseafloor sedimentary metagenomes.</title>
        <authorList>
            <person name="Kawai M."/>
            <person name="Futagami T."/>
            <person name="Toyoda A."/>
            <person name="Takaki Y."/>
            <person name="Nishi S."/>
            <person name="Hori S."/>
            <person name="Arai W."/>
            <person name="Tsubouchi T."/>
            <person name="Morono Y."/>
            <person name="Uchiyama I."/>
            <person name="Ito T."/>
            <person name="Fujiyama A."/>
            <person name="Inagaki F."/>
            <person name="Takami H."/>
        </authorList>
    </citation>
    <scope>NUCLEOTIDE SEQUENCE</scope>
    <source>
        <strain evidence="1">Expedition CK06-06</strain>
    </source>
</reference>
<gene>
    <name evidence="1" type="ORF">S12H4_15060</name>
</gene>
<sequence>MELAFKDRFISLWEKYFNRAELPITFYYTDQEGDGELVQAPSKGHQCFIGVLTKVRKGHSLCFGANSFGCGGGKKYLGYTQELRPNFEYFLSCGIPGEMDGERYKKTPLK</sequence>
<proteinExistence type="predicted"/>
<dbReference type="EMBL" id="BARW01007208">
    <property type="protein sequence ID" value="GAI85705.1"/>
    <property type="molecule type" value="Genomic_DNA"/>
</dbReference>
<accession>X1TDN3</accession>
<name>X1TDN3_9ZZZZ</name>